<keyword evidence="2" id="KW-1133">Transmembrane helix</keyword>
<feature type="compositionally biased region" description="Basic and acidic residues" evidence="1">
    <location>
        <begin position="12"/>
        <end position="21"/>
    </location>
</feature>
<feature type="transmembrane region" description="Helical" evidence="2">
    <location>
        <begin position="94"/>
        <end position="112"/>
    </location>
</feature>
<dbReference type="RefSeq" id="WP_160902335.1">
    <property type="nucleotide sequence ID" value="NZ_CP102850.1"/>
</dbReference>
<evidence type="ECO:0008006" key="5">
    <source>
        <dbReference type="Google" id="ProtNLM"/>
    </source>
</evidence>
<reference evidence="3 4" key="1">
    <citation type="submission" date="2019-11" db="EMBL/GenBank/DDBJ databases">
        <title>Gordonia sp. nov., a novel actinobacterium isolated from mangrove soil in Hainan.</title>
        <authorList>
            <person name="Huang X."/>
            <person name="Xie Y."/>
            <person name="Chu X."/>
            <person name="Xiao K."/>
        </authorList>
    </citation>
    <scope>NUCLEOTIDE SEQUENCE [LARGE SCALE GENOMIC DNA]</scope>
    <source>
        <strain evidence="3 4">HNM0687</strain>
    </source>
</reference>
<protein>
    <recommendedName>
        <fullName evidence="5">Transmembrane protein</fullName>
    </recommendedName>
</protein>
<evidence type="ECO:0000256" key="1">
    <source>
        <dbReference type="SAM" id="MobiDB-lite"/>
    </source>
</evidence>
<evidence type="ECO:0000313" key="4">
    <source>
        <dbReference type="Proteomes" id="UP000475545"/>
    </source>
</evidence>
<evidence type="ECO:0000256" key="2">
    <source>
        <dbReference type="SAM" id="Phobius"/>
    </source>
</evidence>
<dbReference type="Proteomes" id="UP000475545">
    <property type="component" value="Unassembled WGS sequence"/>
</dbReference>
<dbReference type="EMBL" id="WMBR01000003">
    <property type="protein sequence ID" value="MXP22151.1"/>
    <property type="molecule type" value="Genomic_DNA"/>
</dbReference>
<accession>A0A6L7GSR1</accession>
<feature type="transmembrane region" description="Helical" evidence="2">
    <location>
        <begin position="31"/>
        <end position="51"/>
    </location>
</feature>
<feature type="region of interest" description="Disordered" evidence="1">
    <location>
        <begin position="1"/>
        <end position="21"/>
    </location>
</feature>
<keyword evidence="2" id="KW-0472">Membrane</keyword>
<organism evidence="3 4">
    <name type="scientific">Gordonia mangrovi</name>
    <dbReference type="NCBI Taxonomy" id="2665643"/>
    <lineage>
        <taxon>Bacteria</taxon>
        <taxon>Bacillati</taxon>
        <taxon>Actinomycetota</taxon>
        <taxon>Actinomycetes</taxon>
        <taxon>Mycobacteriales</taxon>
        <taxon>Gordoniaceae</taxon>
        <taxon>Gordonia</taxon>
    </lineage>
</organism>
<name>A0A6L7GSR1_9ACTN</name>
<feature type="transmembrane region" description="Helical" evidence="2">
    <location>
        <begin position="57"/>
        <end position="82"/>
    </location>
</feature>
<proteinExistence type="predicted"/>
<gene>
    <name evidence="3" type="ORF">GIY30_12430</name>
</gene>
<sequence>MTEDPSATPADRAGRPDVEKRWDDPGAFRKAALYVAGVVVLAAVAVAAFLATGRDSMGWALAPPAVLLLGGVAALVIAYRVYRRGGTWPIWHGAAWFLFALMLLALGFPLTLA</sequence>
<evidence type="ECO:0000313" key="3">
    <source>
        <dbReference type="EMBL" id="MXP22151.1"/>
    </source>
</evidence>
<keyword evidence="4" id="KW-1185">Reference proteome</keyword>
<comment type="caution">
    <text evidence="3">The sequence shown here is derived from an EMBL/GenBank/DDBJ whole genome shotgun (WGS) entry which is preliminary data.</text>
</comment>
<dbReference type="AlphaFoldDB" id="A0A6L7GSR1"/>
<keyword evidence="2" id="KW-0812">Transmembrane</keyword>